<dbReference type="eggNOG" id="COG0822">
    <property type="taxonomic scope" value="Bacteria"/>
</dbReference>
<dbReference type="OrthoDB" id="3172662at2"/>
<accession>D0WJI3</accession>
<keyword evidence="3" id="KW-1185">Reference proteome</keyword>
<dbReference type="GO" id="GO:0016226">
    <property type="term" value="P:iron-sulfur cluster assembly"/>
    <property type="evidence" value="ECO:0007669"/>
    <property type="project" value="InterPro"/>
</dbReference>
<dbReference type="GO" id="GO:0051536">
    <property type="term" value="F:iron-sulfur cluster binding"/>
    <property type="evidence" value="ECO:0007669"/>
    <property type="project" value="InterPro"/>
</dbReference>
<dbReference type="HOGENOM" id="CLU_1382215_0_0_11"/>
<dbReference type="STRING" id="649764.HMPREF0762_02010"/>
<dbReference type="EMBL" id="ACUX02000019">
    <property type="protein sequence ID" value="EEZ60531.1"/>
    <property type="molecule type" value="Genomic_DNA"/>
</dbReference>
<feature type="domain" description="NIF system FeS cluster assembly NifU N-terminal" evidence="1">
    <location>
        <begin position="43"/>
        <end position="164"/>
    </location>
</feature>
<organism evidence="2 3">
    <name type="scientific">Slackia exigua (strain ATCC 700122 / DSM 15923 / CIP 105133 / JCM 11022 / KCTC 5966 / S-7)</name>
    <dbReference type="NCBI Taxonomy" id="649764"/>
    <lineage>
        <taxon>Bacteria</taxon>
        <taxon>Bacillati</taxon>
        <taxon>Actinomycetota</taxon>
        <taxon>Coriobacteriia</taxon>
        <taxon>Eggerthellales</taxon>
        <taxon>Eggerthellaceae</taxon>
        <taxon>Slackia</taxon>
    </lineage>
</organism>
<evidence type="ECO:0000259" key="1">
    <source>
        <dbReference type="Pfam" id="PF01592"/>
    </source>
</evidence>
<dbReference type="InterPro" id="IPR002871">
    <property type="entry name" value="NIF_FeS_clus_asmbl_NifU_N"/>
</dbReference>
<proteinExistence type="predicted"/>
<protein>
    <submittedName>
        <fullName evidence="2">NifU-like N-terminal domain protein</fullName>
    </submittedName>
</protein>
<evidence type="ECO:0000313" key="2">
    <source>
        <dbReference type="EMBL" id="EEZ60531.1"/>
    </source>
</evidence>
<name>D0WJI3_SLAES</name>
<dbReference type="Proteomes" id="UP000006001">
    <property type="component" value="Unassembled WGS sequence"/>
</dbReference>
<gene>
    <name evidence="2" type="ORF">HMPREF0762_02010</name>
</gene>
<dbReference type="Pfam" id="PF01592">
    <property type="entry name" value="NifU_N"/>
    <property type="match status" value="1"/>
</dbReference>
<comment type="caution">
    <text evidence="2">The sequence shown here is derived from an EMBL/GenBank/DDBJ whole genome shotgun (WGS) entry which is preliminary data.</text>
</comment>
<dbReference type="SUPFAM" id="SSF82649">
    <property type="entry name" value="SufE/NifU"/>
    <property type="match status" value="1"/>
</dbReference>
<evidence type="ECO:0000313" key="3">
    <source>
        <dbReference type="Proteomes" id="UP000006001"/>
    </source>
</evidence>
<dbReference type="AlphaFoldDB" id="D0WJI3"/>
<sequence>MRSVAKGESMKPEDMLGGAPVGKPYIRTRDVFQTDNDRDTEGYSDEALALVADVAKTGVPEDTNAIGMAGSAKHGVIAVQLFAHVNPATHVIERAGYRAHGCLAMIASGCAAAYWMEGKTVEEAAAISAETLAEARGAVPRDKSYTARYGACAVRGMCGDFLIRQGASYEDMGARPHACDDASLDCVMCENCSLRDAMVDLQIAYRHRAAADA</sequence>
<reference evidence="2" key="1">
    <citation type="submission" date="2009-10" db="EMBL/GenBank/DDBJ databases">
        <authorList>
            <person name="Weinstock G."/>
            <person name="Sodergren E."/>
            <person name="Clifton S."/>
            <person name="Fulton L."/>
            <person name="Fulton B."/>
            <person name="Courtney L."/>
            <person name="Fronick C."/>
            <person name="Harrison M."/>
            <person name="Strong C."/>
            <person name="Farmer C."/>
            <person name="Delahaunty K."/>
            <person name="Markovic C."/>
            <person name="Hall O."/>
            <person name="Minx P."/>
            <person name="Tomlinson C."/>
            <person name="Mitreva M."/>
            <person name="Nelson J."/>
            <person name="Hou S."/>
            <person name="Wollam A."/>
            <person name="Pepin K.H."/>
            <person name="Johnson M."/>
            <person name="Bhonagiri V."/>
            <person name="Nash W.E."/>
            <person name="Warren W."/>
            <person name="Chinwalla A."/>
            <person name="Mardis E.R."/>
            <person name="Wilson R.K."/>
        </authorList>
    </citation>
    <scope>NUCLEOTIDE SEQUENCE [LARGE SCALE GENOMIC DNA]</scope>
    <source>
        <strain evidence="2">ATCC 700122</strain>
    </source>
</reference>
<dbReference type="GO" id="GO:0005506">
    <property type="term" value="F:iron ion binding"/>
    <property type="evidence" value="ECO:0007669"/>
    <property type="project" value="InterPro"/>
</dbReference>
<dbReference type="Gene3D" id="3.90.1010.10">
    <property type="match status" value="1"/>
</dbReference>